<dbReference type="RefSeq" id="WP_191012923.1">
    <property type="nucleotide sequence ID" value="NZ_CP061550.1"/>
</dbReference>
<reference evidence="2" key="1">
    <citation type="submission" date="2020-09" db="EMBL/GenBank/DDBJ databases">
        <title>Clinical and molecular characterization of Acinetobacter seifertii in Taiwan.</title>
        <authorList>
            <person name="Li L.-H."/>
            <person name="Yang Y.-S."/>
            <person name="Sun J.-R."/>
            <person name="Huang T.-W."/>
            <person name="Huang W.-C."/>
            <person name="Wang Y.-C."/>
            <person name="Kuo T.-H."/>
            <person name="Kuo S.-C."/>
            <person name="Chen T.-L."/>
        </authorList>
    </citation>
    <scope>NUCLEOTIDE SEQUENCE [LARGE SCALE GENOMIC DNA]</scope>
    <source>
        <strain evidence="2">AS39</strain>
    </source>
</reference>
<accession>A0A7H2NI99</accession>
<dbReference type="Proteomes" id="UP000516666">
    <property type="component" value="Chromosome"/>
</dbReference>
<reference evidence="1 2" key="2">
    <citation type="submission" date="2020-09" db="EMBL/GenBank/DDBJ databases">
        <authorList>
            <person name="Chen F.-J."/>
            <person name="Lee Y.-T."/>
        </authorList>
    </citation>
    <scope>NUCLEOTIDE SEQUENCE [LARGE SCALE GENOMIC DNA]</scope>
    <source>
        <strain evidence="1 2">AS39</strain>
    </source>
</reference>
<evidence type="ECO:0000313" key="1">
    <source>
        <dbReference type="EMBL" id="QNX73485.1"/>
    </source>
</evidence>
<organism evidence="1 2">
    <name type="scientific">Acinetobacter seifertii</name>
    <dbReference type="NCBI Taxonomy" id="1530123"/>
    <lineage>
        <taxon>Bacteria</taxon>
        <taxon>Pseudomonadati</taxon>
        <taxon>Pseudomonadota</taxon>
        <taxon>Gammaproteobacteria</taxon>
        <taxon>Moraxellales</taxon>
        <taxon>Moraxellaceae</taxon>
        <taxon>Acinetobacter</taxon>
        <taxon>Acinetobacter calcoaceticus/baumannii complex</taxon>
    </lineage>
</organism>
<gene>
    <name evidence="1" type="ORF">IC776_06395</name>
</gene>
<proteinExistence type="predicted"/>
<dbReference type="EMBL" id="CP061646">
    <property type="protein sequence ID" value="QNX73485.1"/>
    <property type="molecule type" value="Genomic_DNA"/>
</dbReference>
<evidence type="ECO:0000313" key="2">
    <source>
        <dbReference type="Proteomes" id="UP000516666"/>
    </source>
</evidence>
<dbReference type="AlphaFoldDB" id="A0A7H2NI99"/>
<sequence>MKSTVLKIEEAVIWLLTYLGAILIFFSIAAFFGEKVKNFFENRTKVKALSDNDFNYISNTYGEHNDSYIYVNNILDLLNSYIPSNILILFFLGIIYLFYLLTVEYIKNVKPNRNSCLIYFSNALASIASGICSLMFFITSTLIISIVFIIYIGMWSSDILLFVLYFTIIYMILTLFIFFIDKSLSEAVSKSVR</sequence>
<name>A0A7H2NI99_9GAMM</name>
<protein>
    <submittedName>
        <fullName evidence="1">Uncharacterized protein</fullName>
    </submittedName>
</protein>